<protein>
    <submittedName>
        <fullName evidence="4">T9SS type A sorting domain-containing protein</fullName>
    </submittedName>
</protein>
<dbReference type="RefSeq" id="WP_191100491.1">
    <property type="nucleotide sequence ID" value="NZ_JACXXF010000008.1"/>
</dbReference>
<evidence type="ECO:0000313" key="5">
    <source>
        <dbReference type="Proteomes" id="UP000627521"/>
    </source>
</evidence>
<evidence type="ECO:0000313" key="4">
    <source>
        <dbReference type="EMBL" id="MBD3864455.1"/>
    </source>
</evidence>
<dbReference type="NCBIfam" id="TIGR04183">
    <property type="entry name" value="Por_Secre_tail"/>
    <property type="match status" value="1"/>
</dbReference>
<feature type="signal peptide" evidence="2">
    <location>
        <begin position="1"/>
        <end position="29"/>
    </location>
</feature>
<dbReference type="Proteomes" id="UP000627521">
    <property type="component" value="Unassembled WGS sequence"/>
</dbReference>
<name>A0ABR8LWA9_9FLAO</name>
<evidence type="ECO:0000256" key="2">
    <source>
        <dbReference type="SAM" id="SignalP"/>
    </source>
</evidence>
<feature type="domain" description="Secretion system C-terminal sorting" evidence="3">
    <location>
        <begin position="649"/>
        <end position="721"/>
    </location>
</feature>
<sequence>MYAKLPNRIVNFKALLVLLAMTFSFQSFALDDTYCGSISGFEFSNGTTTTAISHNQSYYINDLPNNFYVNLLVNGYSQSAKFYVKNLDTGQCYVVNENHLPYTFPGGNGAWNYGCGNFEIKAKLYKYDSCGTYCDSQTIRFAITCQPEVTCGEISGFEFTNGSQNVTITNNETYALDTLPTNFYVDVLVDGASESANLTLVNLTTGQTFNVGENHIPYTIPGGNAAWCYGTGAFKLTGKIFENNYFQGTLCDEKVIYFTIGETTCSQIVGYEFSNFADATVAIVDGADYDLDNIPADFNINLLTSGDLESAFFTLTNLDTGEVFTKTENAIPYTYPGATNSVWSHGCGTFKICASIFQENYASGTACDNTCVTFTINCEEPCGAIDAFAFSNGSDDLTITEGETYNVADLPTGFAIATLITGASQSVSTTVTNVTTGASVVVTDNTLPYSYPTAAAWDLEAGSYQIVSQLFSEDNASGTQCDTQSISFTLVDVLVCEATFAGTSTLSSGLAIVIPGVSTTVTVNLNNDAILPDGYSLATVITKGDDLTIEGYSENLVLDVPEVGGFYKVHTLAYNPTTFDLDDLTLGTSTANDILDLIANNQICADLDAVGSQLMVIVTGSTDRNSDLAIDQVKGNQAIEAHLSADIRLFPNPVVTQLNVNVDLLKNEILNYAMIDVNGKQILSGQLSNNSNVINTSNLAAGFYILKLNSEVRQLTKKIMVRK</sequence>
<dbReference type="Pfam" id="PF18962">
    <property type="entry name" value="Por_Secre_tail"/>
    <property type="match status" value="1"/>
</dbReference>
<dbReference type="InterPro" id="IPR026444">
    <property type="entry name" value="Secre_tail"/>
</dbReference>
<reference evidence="4 5" key="1">
    <citation type="submission" date="2020-09" db="EMBL/GenBank/DDBJ databases">
        <title>Bacillus nautilus sp. nov., Chryseoglobus crepusculi sp. nov, and Psychrobacter noctis sp. nov., isolated from deep-sea sponges from the equatorial Atlantic.</title>
        <authorList>
            <person name="Stennett H.L."/>
            <person name="Williams S.E."/>
        </authorList>
    </citation>
    <scope>NUCLEOTIDE SEQUENCE [LARGE SCALE GENOMIC DNA]</scope>
    <source>
        <strain evidence="4 5">28M-24</strain>
    </source>
</reference>
<dbReference type="EMBL" id="JACXXH010000008">
    <property type="protein sequence ID" value="MBD3864455.1"/>
    <property type="molecule type" value="Genomic_DNA"/>
</dbReference>
<organism evidence="4 5">
    <name type="scientific">Olleya marilimosa</name>
    <dbReference type="NCBI Taxonomy" id="272164"/>
    <lineage>
        <taxon>Bacteria</taxon>
        <taxon>Pseudomonadati</taxon>
        <taxon>Bacteroidota</taxon>
        <taxon>Flavobacteriia</taxon>
        <taxon>Flavobacteriales</taxon>
        <taxon>Flavobacteriaceae</taxon>
    </lineage>
</organism>
<gene>
    <name evidence="4" type="ORF">IEG06_13440</name>
</gene>
<feature type="chain" id="PRO_5045675714" evidence="2">
    <location>
        <begin position="30"/>
        <end position="723"/>
    </location>
</feature>
<keyword evidence="1 2" id="KW-0732">Signal</keyword>
<proteinExistence type="predicted"/>
<accession>A0ABR8LWA9</accession>
<evidence type="ECO:0000256" key="1">
    <source>
        <dbReference type="ARBA" id="ARBA00022729"/>
    </source>
</evidence>
<evidence type="ECO:0000259" key="3">
    <source>
        <dbReference type="Pfam" id="PF18962"/>
    </source>
</evidence>
<keyword evidence="5" id="KW-1185">Reference proteome</keyword>
<comment type="caution">
    <text evidence="4">The sequence shown here is derived from an EMBL/GenBank/DDBJ whole genome shotgun (WGS) entry which is preliminary data.</text>
</comment>